<dbReference type="InterPro" id="IPR036291">
    <property type="entry name" value="NAD(P)-bd_dom_sf"/>
</dbReference>
<accession>A0A2A2ZB49</accession>
<dbReference type="EMBL" id="NSFD01000057">
    <property type="protein sequence ID" value="PBA23696.1"/>
    <property type="molecule type" value="Genomic_DNA"/>
</dbReference>
<keyword evidence="2" id="KW-0560">Oxidoreductase</keyword>
<proteinExistence type="inferred from homology"/>
<reference evidence="3 4" key="1">
    <citation type="submission" date="2017-08" db="EMBL/GenBank/DDBJ databases">
        <title>Phylogenetic analysis of Mycobacterium avium complex whole genomes.</title>
        <authorList>
            <person name="Caverly L.J."/>
            <person name="Spilker T."/>
            <person name="Lipuma J."/>
        </authorList>
    </citation>
    <scope>NUCLEOTIDE SEQUENCE [LARGE SCALE GENOMIC DNA]</scope>
    <source>
        <strain evidence="3 4">FLAC0165</strain>
    </source>
</reference>
<dbReference type="SUPFAM" id="SSF51735">
    <property type="entry name" value="NAD(P)-binding Rossmann-fold domains"/>
    <property type="match status" value="1"/>
</dbReference>
<dbReference type="RefSeq" id="WP_050594573.1">
    <property type="nucleotide sequence ID" value="NZ_JAEKMM010000004.1"/>
</dbReference>
<evidence type="ECO:0000256" key="1">
    <source>
        <dbReference type="ARBA" id="ARBA00006484"/>
    </source>
</evidence>
<dbReference type="PANTHER" id="PTHR24320:SF148">
    <property type="entry name" value="NAD(P)-BINDING ROSSMANN-FOLD SUPERFAMILY PROTEIN"/>
    <property type="match status" value="1"/>
</dbReference>
<dbReference type="PANTHER" id="PTHR24320">
    <property type="entry name" value="RETINOL DEHYDROGENASE"/>
    <property type="match status" value="1"/>
</dbReference>
<sequence length="119" mass="12598">MAIPRHDRGAKPWRAYGQSKLANLHFAVELHRRLTAVGLPVSSLVAHPGLSNTDLQTVSAAQSGGFSQRFFKNLAGAAGMSAANGARPLLRAATDPKARSGQLYAPRFVNNGAAVHTVR</sequence>
<dbReference type="AlphaFoldDB" id="A0A2A2ZB49"/>
<organism evidence="3 4">
    <name type="scientific">Mycobacterium avium</name>
    <dbReference type="NCBI Taxonomy" id="1764"/>
    <lineage>
        <taxon>Bacteria</taxon>
        <taxon>Bacillati</taxon>
        <taxon>Actinomycetota</taxon>
        <taxon>Actinomycetes</taxon>
        <taxon>Mycobacteriales</taxon>
        <taxon>Mycobacteriaceae</taxon>
        <taxon>Mycobacterium</taxon>
        <taxon>Mycobacterium avium complex (MAC)</taxon>
    </lineage>
</organism>
<evidence type="ECO:0000313" key="3">
    <source>
        <dbReference type="EMBL" id="PBA23696.1"/>
    </source>
</evidence>
<dbReference type="GO" id="GO:0016491">
    <property type="term" value="F:oxidoreductase activity"/>
    <property type="evidence" value="ECO:0007669"/>
    <property type="project" value="UniProtKB-KW"/>
</dbReference>
<dbReference type="GeneID" id="66600182"/>
<evidence type="ECO:0000256" key="2">
    <source>
        <dbReference type="ARBA" id="ARBA00023002"/>
    </source>
</evidence>
<dbReference type="Gene3D" id="3.40.50.720">
    <property type="entry name" value="NAD(P)-binding Rossmann-like Domain"/>
    <property type="match status" value="1"/>
</dbReference>
<name>A0A2A2ZB49_MYCAV</name>
<dbReference type="Proteomes" id="UP000217768">
    <property type="component" value="Unassembled WGS sequence"/>
</dbReference>
<gene>
    <name evidence="3" type="ORF">CKJ66_27290</name>
</gene>
<comment type="similarity">
    <text evidence="1">Belongs to the short-chain dehydrogenases/reductases (SDR) family.</text>
</comment>
<evidence type="ECO:0000313" key="4">
    <source>
        <dbReference type="Proteomes" id="UP000217768"/>
    </source>
</evidence>
<comment type="caution">
    <text evidence="3">The sequence shown here is derived from an EMBL/GenBank/DDBJ whole genome shotgun (WGS) entry which is preliminary data.</text>
</comment>
<protein>
    <submittedName>
        <fullName evidence="3">Uncharacterized protein</fullName>
    </submittedName>
</protein>